<comment type="caution">
    <text evidence="2">The sequence shown here is derived from an EMBL/GenBank/DDBJ whole genome shotgun (WGS) entry which is preliminary data.</text>
</comment>
<reference evidence="2 3" key="1">
    <citation type="submission" date="2015-10" db="EMBL/GenBank/DDBJ databases">
        <title>A novel member of the family Ruminococcaceae isolated from human faeces.</title>
        <authorList>
            <person name="Shkoporov A.N."/>
            <person name="Chaplin A.V."/>
            <person name="Motuzova O.V."/>
            <person name="Kafarskaia L.I."/>
            <person name="Efimov B.A."/>
        </authorList>
    </citation>
    <scope>NUCLEOTIDE SEQUENCE [LARGE SCALE GENOMIC DNA]</scope>
    <source>
        <strain evidence="2 3">668</strain>
    </source>
</reference>
<sequence length="390" mass="43219">MSFEKLTQYLESLKNSDDIKGLDLIIKKKHKVIYRHKQGYNDYNCTRPVSENDLYYLYSCTKIATVTACIQQVEAGKIKLDAAVSDYLPEFAHMKVADNFVLGDFGNMPDQASPTHPAQTSIRIRDLLAMTAGLSYNTTAEPILELKKKSGNKASTREVVRAIAQMPLLYEPGTRHAYSLGHDVIAAVIEVVTGQRFSDYIIEHVFHPLGVHDVYFHLREEDKGRLADQYSCDFKTGKKFRHQGNTFELTDCYDSGGAGLIATVDGYSALLDALACGGVGANGNRLLTQKSIDTMRTPQLNTVQRDDFTLKGMFRPGYSYGLGVRVLVDDTKAKSPAGEFGWDGAAGAYALVDPKNGISLFYAQAILGLRGIYSDVHPQIRDLVYECLEL</sequence>
<proteinExistence type="predicted"/>
<dbReference type="PANTHER" id="PTHR43283:SF3">
    <property type="entry name" value="BETA-LACTAMASE FAMILY PROTEIN (AFU_ORTHOLOGUE AFUA_5G07500)"/>
    <property type="match status" value="1"/>
</dbReference>
<dbReference type="EMBL" id="LMUA01000037">
    <property type="protein sequence ID" value="KUE74901.1"/>
    <property type="molecule type" value="Genomic_DNA"/>
</dbReference>
<feature type="domain" description="Beta-lactamase-related" evidence="1">
    <location>
        <begin position="8"/>
        <end position="362"/>
    </location>
</feature>
<dbReference type="InterPro" id="IPR012338">
    <property type="entry name" value="Beta-lactam/transpept-like"/>
</dbReference>
<evidence type="ECO:0000313" key="3">
    <source>
        <dbReference type="Proteomes" id="UP000053433"/>
    </source>
</evidence>
<accession>A0A0W7TM97</accession>
<dbReference type="PANTHER" id="PTHR43283">
    <property type="entry name" value="BETA-LACTAMASE-RELATED"/>
    <property type="match status" value="1"/>
</dbReference>
<dbReference type="Pfam" id="PF00144">
    <property type="entry name" value="Beta-lactamase"/>
    <property type="match status" value="1"/>
</dbReference>
<protein>
    <recommendedName>
        <fullName evidence="1">Beta-lactamase-related domain-containing protein</fullName>
    </recommendedName>
</protein>
<organism evidence="2 3">
    <name type="scientific">Ruthenibacterium lactatiformans</name>
    <dbReference type="NCBI Taxonomy" id="1550024"/>
    <lineage>
        <taxon>Bacteria</taxon>
        <taxon>Bacillati</taxon>
        <taxon>Bacillota</taxon>
        <taxon>Clostridia</taxon>
        <taxon>Eubacteriales</taxon>
        <taxon>Oscillospiraceae</taxon>
        <taxon>Ruthenibacterium</taxon>
    </lineage>
</organism>
<dbReference type="RefSeq" id="WP_058723848.1">
    <property type="nucleotide sequence ID" value="NZ_LMUA01000037.1"/>
</dbReference>
<name>A0A0W7TM97_9FIRM</name>
<evidence type="ECO:0000259" key="1">
    <source>
        <dbReference type="Pfam" id="PF00144"/>
    </source>
</evidence>
<dbReference type="SUPFAM" id="SSF56601">
    <property type="entry name" value="beta-lactamase/transpeptidase-like"/>
    <property type="match status" value="1"/>
</dbReference>
<dbReference type="AlphaFoldDB" id="A0A0W7TM97"/>
<dbReference type="Proteomes" id="UP000053433">
    <property type="component" value="Unassembled WGS sequence"/>
</dbReference>
<evidence type="ECO:0000313" key="2">
    <source>
        <dbReference type="EMBL" id="KUE74901.1"/>
    </source>
</evidence>
<dbReference type="Gene3D" id="3.40.710.10">
    <property type="entry name" value="DD-peptidase/beta-lactamase superfamily"/>
    <property type="match status" value="1"/>
</dbReference>
<gene>
    <name evidence="2" type="ORF">ASJ35_16720</name>
</gene>
<dbReference type="InterPro" id="IPR001466">
    <property type="entry name" value="Beta-lactam-related"/>
</dbReference>
<dbReference type="InterPro" id="IPR050789">
    <property type="entry name" value="Diverse_Enzym_Activities"/>
</dbReference>